<keyword evidence="3" id="KW-1185">Reference proteome</keyword>
<gene>
    <name evidence="2" type="ORF">HNP38_000375</name>
</gene>
<dbReference type="Proteomes" id="UP000592180">
    <property type="component" value="Unassembled WGS sequence"/>
</dbReference>
<evidence type="ECO:0000313" key="3">
    <source>
        <dbReference type="Proteomes" id="UP000592180"/>
    </source>
</evidence>
<dbReference type="AlphaFoldDB" id="A0A840KC47"/>
<evidence type="ECO:0000313" key="2">
    <source>
        <dbReference type="EMBL" id="MBB4805103.1"/>
    </source>
</evidence>
<dbReference type="RefSeq" id="WP_184183575.1">
    <property type="nucleotide sequence ID" value="NZ_JACHLE010000001.1"/>
</dbReference>
<feature type="chain" id="PRO_5032453695" evidence="1">
    <location>
        <begin position="22"/>
        <end position="487"/>
    </location>
</feature>
<protein>
    <submittedName>
        <fullName evidence="2">Uncharacterized protein</fullName>
    </submittedName>
</protein>
<evidence type="ECO:0000256" key="1">
    <source>
        <dbReference type="SAM" id="SignalP"/>
    </source>
</evidence>
<proteinExistence type="predicted"/>
<feature type="signal peptide" evidence="1">
    <location>
        <begin position="1"/>
        <end position="21"/>
    </location>
</feature>
<organism evidence="2 3">
    <name type="scientific">Chryseobacterium defluvii</name>
    <dbReference type="NCBI Taxonomy" id="160396"/>
    <lineage>
        <taxon>Bacteria</taxon>
        <taxon>Pseudomonadati</taxon>
        <taxon>Bacteroidota</taxon>
        <taxon>Flavobacteriia</taxon>
        <taxon>Flavobacteriales</taxon>
        <taxon>Weeksellaceae</taxon>
        <taxon>Chryseobacterium group</taxon>
        <taxon>Chryseobacterium</taxon>
    </lineage>
</organism>
<keyword evidence="1" id="KW-0732">Signal</keyword>
<dbReference type="EMBL" id="JACHLE010000001">
    <property type="protein sequence ID" value="MBB4805103.1"/>
    <property type="molecule type" value="Genomic_DNA"/>
</dbReference>
<accession>A0A840KC47</accession>
<sequence>MKNKLFLTSGILLGIFNFSNAQIGVNTGSPYATLDVEVQSTYATGGKAGIAAPRLTGDQIEAINTTGLKAGTIIYATAASTAGTPDVTSVGFWYWKDATAKWEPFTDTNAVTLTEAWKDPKGTPANLTDDTGANNTSTNIYYNNGKVGINTADPDGRLTVVKTASENSAGHFTANAPSSGTNMAGLFEASPSSDFTGNNIGMKIIAKPTANVTGNSYGLSIDDEIDLSGANGFGAVTGKTHTLHLKSGDPHSSGGGMGYNSPYNYAIYQESATGIPSNFGIVSYFQDPVGIGMEEPRYQLDVNSYWPDDSGLAFFQMRADSPPVAGKPIGVDTDGKVVRIDAVQFHTNNSSSPTTVIGMDTSGANYRYTGANAIVDGVTTGGAGFYLVTIRYAADKTANCNDYVVLNLDRRTSAPPSAGVSSLSNPAFTYDLYQPPGSKTADFFYTSQIVQLQEGTYYLMAKISGGCTSYNVRSGTANNSFTLTRIK</sequence>
<reference evidence="2 3" key="1">
    <citation type="submission" date="2020-08" db="EMBL/GenBank/DDBJ databases">
        <title>Functional genomics of gut bacteria from endangered species of beetles.</title>
        <authorList>
            <person name="Carlos-Shanley C."/>
        </authorList>
    </citation>
    <scope>NUCLEOTIDE SEQUENCE [LARGE SCALE GENOMIC DNA]</scope>
    <source>
        <strain evidence="2 3">S00151</strain>
    </source>
</reference>
<comment type="caution">
    <text evidence="2">The sequence shown here is derived from an EMBL/GenBank/DDBJ whole genome shotgun (WGS) entry which is preliminary data.</text>
</comment>
<name>A0A840KC47_9FLAO</name>